<evidence type="ECO:0000259" key="2">
    <source>
        <dbReference type="SMART" id="SM00517"/>
    </source>
</evidence>
<dbReference type="STRING" id="53326.A0A016WN37"/>
<dbReference type="Gene3D" id="1.10.1900.10">
    <property type="entry name" value="c-terminal domain of poly(a) binding protein"/>
    <property type="match status" value="1"/>
</dbReference>
<dbReference type="SMART" id="SM00517">
    <property type="entry name" value="PolyA"/>
    <property type="match status" value="1"/>
</dbReference>
<feature type="region of interest" description="Disordered" evidence="1">
    <location>
        <begin position="1"/>
        <end position="27"/>
    </location>
</feature>
<dbReference type="Pfam" id="PF00658">
    <property type="entry name" value="MLLE"/>
    <property type="match status" value="1"/>
</dbReference>
<dbReference type="EMBL" id="JARK01000185">
    <property type="protein sequence ID" value="EYC41035.1"/>
    <property type="molecule type" value="Genomic_DNA"/>
</dbReference>
<dbReference type="OrthoDB" id="19742at2759"/>
<dbReference type="InterPro" id="IPR036053">
    <property type="entry name" value="PABP-dom"/>
</dbReference>
<dbReference type="GO" id="GO:0003723">
    <property type="term" value="F:RNA binding"/>
    <property type="evidence" value="ECO:0007669"/>
    <property type="project" value="InterPro"/>
</dbReference>
<organism evidence="3 4">
    <name type="scientific">Ancylostoma ceylanicum</name>
    <dbReference type="NCBI Taxonomy" id="53326"/>
    <lineage>
        <taxon>Eukaryota</taxon>
        <taxon>Metazoa</taxon>
        <taxon>Ecdysozoa</taxon>
        <taxon>Nematoda</taxon>
        <taxon>Chromadorea</taxon>
        <taxon>Rhabditida</taxon>
        <taxon>Rhabditina</taxon>
        <taxon>Rhabditomorpha</taxon>
        <taxon>Strongyloidea</taxon>
        <taxon>Ancylostomatidae</taxon>
        <taxon>Ancylostomatinae</taxon>
        <taxon>Ancylostoma</taxon>
    </lineage>
</organism>
<dbReference type="InterPro" id="IPR002004">
    <property type="entry name" value="PABP_HYD_C"/>
</dbReference>
<keyword evidence="4" id="KW-1185">Reference proteome</keyword>
<proteinExistence type="predicted"/>
<feature type="compositionally biased region" description="Basic and acidic residues" evidence="1">
    <location>
        <begin position="15"/>
        <end position="27"/>
    </location>
</feature>
<comment type="caution">
    <text evidence="3">The sequence shown here is derived from an EMBL/GenBank/DDBJ whole genome shotgun (WGS) entry which is preliminary data.</text>
</comment>
<sequence>MIASHRLPYRPTSETAKRGVRDAEAESVLDRQEQKKVLCEGIYAPIDRLHPVHKDAGNIIGMVLDMVNSDLITMQQDMYLFKYKETSSFSQSAADMN</sequence>
<name>A0A016WN37_9BILA</name>
<reference evidence="4" key="1">
    <citation type="journal article" date="2015" name="Nat. Genet.">
        <title>The genome and transcriptome of the zoonotic hookworm Ancylostoma ceylanicum identify infection-specific gene families.</title>
        <authorList>
            <person name="Schwarz E.M."/>
            <person name="Hu Y."/>
            <person name="Antoshechkin I."/>
            <person name="Miller M.M."/>
            <person name="Sternberg P.W."/>
            <person name="Aroian R.V."/>
        </authorList>
    </citation>
    <scope>NUCLEOTIDE SEQUENCE</scope>
    <source>
        <strain evidence="4">HY135</strain>
    </source>
</reference>
<evidence type="ECO:0000256" key="1">
    <source>
        <dbReference type="SAM" id="MobiDB-lite"/>
    </source>
</evidence>
<protein>
    <recommendedName>
        <fullName evidence="2">PABC domain-containing protein</fullName>
    </recommendedName>
</protein>
<accession>A0A016WN37</accession>
<evidence type="ECO:0000313" key="4">
    <source>
        <dbReference type="Proteomes" id="UP000024635"/>
    </source>
</evidence>
<dbReference type="AlphaFoldDB" id="A0A016WN37"/>
<dbReference type="Proteomes" id="UP000024635">
    <property type="component" value="Unassembled WGS sequence"/>
</dbReference>
<gene>
    <name evidence="3" type="primary">Acey_s0585.g326</name>
    <name evidence="3" type="ORF">Y032_0585g326</name>
</gene>
<feature type="domain" description="PABC" evidence="2">
    <location>
        <begin position="30"/>
        <end position="93"/>
    </location>
</feature>
<evidence type="ECO:0000313" key="3">
    <source>
        <dbReference type="EMBL" id="EYC41035.1"/>
    </source>
</evidence>
<dbReference type="SUPFAM" id="SSF63570">
    <property type="entry name" value="PABC (PABP) domain"/>
    <property type="match status" value="1"/>
</dbReference>